<dbReference type="RefSeq" id="WP_124938501.1">
    <property type="nucleotide sequence ID" value="NZ_RJVQ01000009.1"/>
</dbReference>
<dbReference type="GO" id="GO:0017168">
    <property type="term" value="F:5-oxoprolinase (ATP-hydrolyzing) activity"/>
    <property type="evidence" value="ECO:0007669"/>
    <property type="project" value="TreeGrafter"/>
</dbReference>
<dbReference type="EMBL" id="RJVQ01000009">
    <property type="protein sequence ID" value="RQW61903.1"/>
    <property type="molecule type" value="Genomic_DNA"/>
</dbReference>
<reference evidence="2 3" key="1">
    <citation type="submission" date="2018-11" db="EMBL/GenBank/DDBJ databases">
        <title>Vibrio LJC006 sp. nov., isolated from seawater during the bloom of the enteromorpha.</title>
        <authorList>
            <person name="Liang J."/>
        </authorList>
    </citation>
    <scope>NUCLEOTIDE SEQUENCE [LARGE SCALE GENOMIC DNA]</scope>
    <source>
        <strain evidence="2 3">LJC006</strain>
    </source>
</reference>
<gene>
    <name evidence="2" type="ORF">EES38_17500</name>
</gene>
<dbReference type="Pfam" id="PF02538">
    <property type="entry name" value="Hydantoinase_B"/>
    <property type="match status" value="1"/>
</dbReference>
<dbReference type="InterPro" id="IPR003692">
    <property type="entry name" value="Hydantoinase_B"/>
</dbReference>
<evidence type="ECO:0000313" key="2">
    <source>
        <dbReference type="EMBL" id="RQW61903.1"/>
    </source>
</evidence>
<evidence type="ECO:0000313" key="3">
    <source>
        <dbReference type="Proteomes" id="UP000281112"/>
    </source>
</evidence>
<sequence length="640" mass="69580">MGHANTTDRIDPVTLSIMANRLHSITREMTNTMIRTARSTTMAARDFSCSINSSDHQLLSAPGAIPVHVYGSSLVSQVMERKHPNFKEGDAYLHNDPYDGNTHAADHTLMVPVFFQGEHVFTVLAKAHQVDAGCALPTTYMPKAKDVYEEGAIIFPCVKIQDQNKDIEDIIGIARLRIRAFDTWYGDYLASLGALRLAEKRLQDFCASFDSIEQVRAFVKEWLDYGERMAIAGIEKLPEGRLDVKTHMDAFPGLPDGLDLQATIEIKPNEGKVVIDLRNNPDCTPTGLNLTEATSKNNAVTAVLMALNTDKNATSLHVPNNSGSHRPIEVLVRENCVVGIPRHPASCSAATRTVTDRVTGMLLAGIASMSEQDIGAAEPPLGCPPHEAVVSGRDPRRDNEEYILQIFSGSSGGPATADSDGWLAFATIMGAGIPRIDSSEIVEQRYPLVVWQHASVRADSEGAGYHRGATGTTSAYGPRLAKAESHYYLEGVQNRPKGVHGGGIAAGPESWVVKANGESIQMSDIVAEVKLDNKDTIFSLGSGAGGYGSPLTRETEKVLEDVMDEYISVERAKSAYGVVIEGDVKRWETLYINVAATESLRAEMISLNRGETEFDGGRQSWIAPNWFLNASRQTAEGESH</sequence>
<dbReference type="AlphaFoldDB" id="A0A3N9TDX6"/>
<dbReference type="Proteomes" id="UP000281112">
    <property type="component" value="Unassembled WGS sequence"/>
</dbReference>
<organism evidence="2 3">
    <name type="scientific">Vibrio viridaestus</name>
    <dbReference type="NCBI Taxonomy" id="2487322"/>
    <lineage>
        <taxon>Bacteria</taxon>
        <taxon>Pseudomonadati</taxon>
        <taxon>Pseudomonadota</taxon>
        <taxon>Gammaproteobacteria</taxon>
        <taxon>Vibrionales</taxon>
        <taxon>Vibrionaceae</taxon>
        <taxon>Vibrio</taxon>
    </lineage>
</organism>
<dbReference type="GO" id="GO:0006749">
    <property type="term" value="P:glutathione metabolic process"/>
    <property type="evidence" value="ECO:0007669"/>
    <property type="project" value="TreeGrafter"/>
</dbReference>
<feature type="domain" description="Hydantoinase B/oxoprolinase" evidence="1">
    <location>
        <begin position="11"/>
        <end position="550"/>
    </location>
</feature>
<dbReference type="PANTHER" id="PTHR11365">
    <property type="entry name" value="5-OXOPROLINASE RELATED"/>
    <property type="match status" value="1"/>
</dbReference>
<evidence type="ECO:0000259" key="1">
    <source>
        <dbReference type="Pfam" id="PF02538"/>
    </source>
</evidence>
<dbReference type="GO" id="GO:0005829">
    <property type="term" value="C:cytosol"/>
    <property type="evidence" value="ECO:0007669"/>
    <property type="project" value="TreeGrafter"/>
</dbReference>
<dbReference type="InterPro" id="IPR045079">
    <property type="entry name" value="Oxoprolinase-like"/>
</dbReference>
<name>A0A3N9TDX6_9VIBR</name>
<proteinExistence type="predicted"/>
<protein>
    <submittedName>
        <fullName evidence="2">Hydantoinase B/oxoprolinase family protein</fullName>
    </submittedName>
</protein>
<accession>A0A3N9TDX6</accession>
<dbReference type="OrthoDB" id="5288472at2"/>
<dbReference type="PANTHER" id="PTHR11365:SF23">
    <property type="entry name" value="HYPOTHETICAL 5-OXOPROLINASE (EUROFUNG)-RELATED"/>
    <property type="match status" value="1"/>
</dbReference>
<comment type="caution">
    <text evidence="2">The sequence shown here is derived from an EMBL/GenBank/DDBJ whole genome shotgun (WGS) entry which is preliminary data.</text>
</comment>
<keyword evidence="3" id="KW-1185">Reference proteome</keyword>